<gene>
    <name evidence="1" type="ORF">E2C06_12175</name>
</gene>
<dbReference type="EMBL" id="SMSJ01000012">
    <property type="protein sequence ID" value="TDH62358.1"/>
    <property type="molecule type" value="Genomic_DNA"/>
</dbReference>
<name>A0A4R5QHW0_9PROT</name>
<reference evidence="1 2" key="1">
    <citation type="journal article" date="2016" name="J. Microbiol.">
        <title>Dankookia rubra gen. nov., sp. nov., an alphaproteobacterium isolated from sediment of a shallow stream.</title>
        <authorList>
            <person name="Kim W.H."/>
            <person name="Kim D.H."/>
            <person name="Kang K."/>
            <person name="Ahn T.Y."/>
        </authorList>
    </citation>
    <scope>NUCLEOTIDE SEQUENCE [LARGE SCALE GENOMIC DNA]</scope>
    <source>
        <strain evidence="1 2">JCM30602</strain>
    </source>
</reference>
<sequence length="72" mass="7986">MGMKMSDCVAIPRVKWGTKLSLDVIEALRAAGYDTRQDLNEIVEKLIRENLPARYLAEGLARAIKIVEGSPT</sequence>
<keyword evidence="2" id="KW-1185">Reference proteome</keyword>
<organism evidence="1 2">
    <name type="scientific">Dankookia rubra</name>
    <dbReference type="NCBI Taxonomy" id="1442381"/>
    <lineage>
        <taxon>Bacteria</taxon>
        <taxon>Pseudomonadati</taxon>
        <taxon>Pseudomonadota</taxon>
        <taxon>Alphaproteobacteria</taxon>
        <taxon>Acetobacterales</taxon>
        <taxon>Roseomonadaceae</taxon>
        <taxon>Dankookia</taxon>
    </lineage>
</organism>
<evidence type="ECO:0000313" key="1">
    <source>
        <dbReference type="EMBL" id="TDH62358.1"/>
    </source>
</evidence>
<proteinExistence type="predicted"/>
<accession>A0A4R5QHW0</accession>
<evidence type="ECO:0000313" key="2">
    <source>
        <dbReference type="Proteomes" id="UP000295096"/>
    </source>
</evidence>
<dbReference type="AlphaFoldDB" id="A0A4R5QHW0"/>
<protein>
    <submittedName>
        <fullName evidence="1">Uncharacterized protein</fullName>
    </submittedName>
</protein>
<dbReference type="RefSeq" id="WP_133288872.1">
    <property type="nucleotide sequence ID" value="NZ_SMSJ01000012.1"/>
</dbReference>
<comment type="caution">
    <text evidence="1">The sequence shown here is derived from an EMBL/GenBank/DDBJ whole genome shotgun (WGS) entry which is preliminary data.</text>
</comment>
<dbReference type="Proteomes" id="UP000295096">
    <property type="component" value="Unassembled WGS sequence"/>
</dbReference>